<keyword evidence="5" id="KW-0472">Membrane</keyword>
<evidence type="ECO:0000256" key="3">
    <source>
        <dbReference type="ARBA" id="ARBA00022729"/>
    </source>
</evidence>
<dbReference type="InterPro" id="IPR046956">
    <property type="entry name" value="RLP23-like"/>
</dbReference>
<keyword evidence="2" id="KW-0812">Transmembrane</keyword>
<comment type="caution">
    <text evidence="7">The sequence shown here is derived from an EMBL/GenBank/DDBJ whole genome shotgun (WGS) entry which is preliminary data.</text>
</comment>
<keyword evidence="3" id="KW-0732">Signal</keyword>
<evidence type="ECO:0000256" key="1">
    <source>
        <dbReference type="ARBA" id="ARBA00004370"/>
    </source>
</evidence>
<dbReference type="eggNOG" id="ENOG502T68Y">
    <property type="taxonomic scope" value="Eukaryota"/>
</dbReference>
<dbReference type="PANTHER" id="PTHR48063">
    <property type="entry name" value="LRR RECEPTOR-LIKE KINASE"/>
    <property type="match status" value="1"/>
</dbReference>
<evidence type="ECO:0000313" key="7">
    <source>
        <dbReference type="EMBL" id="EMG45905.1"/>
    </source>
</evidence>
<dbReference type="OrthoDB" id="8731593at2759"/>
<proteinExistence type="predicted"/>
<dbReference type="STRING" id="1245528.M3JSV9"/>
<evidence type="ECO:0000313" key="8">
    <source>
        <dbReference type="Proteomes" id="UP000011777"/>
    </source>
</evidence>
<sequence>MNIYSSVVIIGDLVRFIRESGSLLLQDLKYSAKIEFVPEFESLTSLIDFLQHNHLPFPKYVRFFETIDIILTYDTNPSILEDCIIETDLSIFDDSSRFTLQLRNFYLQRLISLPLKIRRVEFCETVHTMMHESSVQFARKLTSAGFNNDLPLEIAFSDDRYQNLVNLAIRFEIYQEMLQHIPRSVKKLNCRILCTESGLTEFGFPIGLRILTVALIDFPNEYCLNLSNLEELVDLEFFGPRNREPTTFYNFNFPKSLKSVNIFALDMEVITNQCPELTSLKCKRVRHAENKDNFFNFPEKLTDLNVDIGVLERIEQCENEPLLTQVDDSETESIIYSTSINLPKGLQSLHVVGYSWVHIPRTEFSESQTLFSNKEENILHNLTSMKLTNVKSNLRLGPIPQSLTHLEFISSDHRMKSLDIGFFENLKNLTNLKLLKIKCPLDSCFDYELPPNLKCFEFHNSNLCKIFIHSESLKCLRLEGAKFNVVSSENVQIPENLCELKLSSCGISFIDESFTFPNSLQILNLDGNSLKRIPKLPPSLKSFSSNYVADKPDQIEFAELPTTLEELNLDHYTHSVKYSFAPDLSHLINLKKLHLSYFPTSSPINSFNLDILPKSLTELCITYCGIETFTGTFADFPKLEHLDLRSNDLGTWLSSSPNEFQFGATIRTIILDANQLDIGTVRSLVYKLKQKPNFRSLIVDSMPIPEDMQHLVMERYLVLW</sequence>
<keyword evidence="8" id="KW-1185">Reference proteome</keyword>
<dbReference type="AlphaFoldDB" id="M3JSV9"/>
<reference evidence="7 8" key="1">
    <citation type="submission" date="2013-02" db="EMBL/GenBank/DDBJ databases">
        <title>Genome sequence of Candida maltosa Xu316, a potential industrial strain for xylitol and ethanol production.</title>
        <authorList>
            <person name="Yu J."/>
            <person name="Wang Q."/>
            <person name="Geng X."/>
            <person name="Bao W."/>
            <person name="He P."/>
            <person name="Cai J."/>
        </authorList>
    </citation>
    <scope>NUCLEOTIDE SEQUENCE [LARGE SCALE GENOMIC DNA]</scope>
    <source>
        <strain evidence="8">Xu316</strain>
    </source>
</reference>
<dbReference type="InterPro" id="IPR032675">
    <property type="entry name" value="LRR_dom_sf"/>
</dbReference>
<keyword evidence="6" id="KW-0325">Glycoprotein</keyword>
<evidence type="ECO:0000256" key="4">
    <source>
        <dbReference type="ARBA" id="ARBA00022989"/>
    </source>
</evidence>
<organism evidence="7 8">
    <name type="scientific">Candida maltosa (strain Xu316)</name>
    <name type="common">Yeast</name>
    <dbReference type="NCBI Taxonomy" id="1245528"/>
    <lineage>
        <taxon>Eukaryota</taxon>
        <taxon>Fungi</taxon>
        <taxon>Dikarya</taxon>
        <taxon>Ascomycota</taxon>
        <taxon>Saccharomycotina</taxon>
        <taxon>Pichiomycetes</taxon>
        <taxon>Debaryomycetaceae</taxon>
        <taxon>Candida/Lodderomyces clade</taxon>
        <taxon>Candida</taxon>
    </lineage>
</organism>
<keyword evidence="4" id="KW-1133">Transmembrane helix</keyword>
<dbReference type="PANTHER" id="PTHR48063:SF98">
    <property type="entry name" value="LRR RECEPTOR-LIKE SERINE_THREONINE-PROTEIN KINASE FLS2"/>
    <property type="match status" value="1"/>
</dbReference>
<comment type="subcellular location">
    <subcellularLocation>
        <location evidence="1">Membrane</location>
    </subcellularLocation>
</comment>
<dbReference type="EMBL" id="AOGT01002287">
    <property type="protein sequence ID" value="EMG45905.1"/>
    <property type="molecule type" value="Genomic_DNA"/>
</dbReference>
<evidence type="ECO:0000256" key="6">
    <source>
        <dbReference type="ARBA" id="ARBA00023180"/>
    </source>
</evidence>
<dbReference type="Gene3D" id="3.80.10.10">
    <property type="entry name" value="Ribonuclease Inhibitor"/>
    <property type="match status" value="2"/>
</dbReference>
<protein>
    <submittedName>
        <fullName evidence="7">Uncharacterized protein</fullName>
    </submittedName>
</protein>
<dbReference type="PROSITE" id="PS51450">
    <property type="entry name" value="LRR"/>
    <property type="match status" value="1"/>
</dbReference>
<name>M3JSV9_CANMX</name>
<dbReference type="Proteomes" id="UP000011777">
    <property type="component" value="Unassembled WGS sequence"/>
</dbReference>
<feature type="non-terminal residue" evidence="7">
    <location>
        <position position="1"/>
    </location>
</feature>
<gene>
    <name evidence="7" type="ORF">G210_3880</name>
</gene>
<dbReference type="InterPro" id="IPR001611">
    <property type="entry name" value="Leu-rich_rpt"/>
</dbReference>
<dbReference type="GO" id="GO:0016020">
    <property type="term" value="C:membrane"/>
    <property type="evidence" value="ECO:0007669"/>
    <property type="project" value="UniProtKB-SubCell"/>
</dbReference>
<dbReference type="SUPFAM" id="SSF52058">
    <property type="entry name" value="L domain-like"/>
    <property type="match status" value="2"/>
</dbReference>
<accession>M3JSV9</accession>
<evidence type="ECO:0000256" key="2">
    <source>
        <dbReference type="ARBA" id="ARBA00022692"/>
    </source>
</evidence>
<dbReference type="HOGENOM" id="CLU_021918_0_0_1"/>
<evidence type="ECO:0000256" key="5">
    <source>
        <dbReference type="ARBA" id="ARBA00023136"/>
    </source>
</evidence>